<evidence type="ECO:0000256" key="6">
    <source>
        <dbReference type="ARBA" id="ARBA00022741"/>
    </source>
</evidence>
<feature type="transmembrane region" description="Helical" evidence="14">
    <location>
        <begin position="163"/>
        <end position="185"/>
    </location>
</feature>
<dbReference type="SMART" id="SM00388">
    <property type="entry name" value="HisKA"/>
    <property type="match status" value="1"/>
</dbReference>
<dbReference type="EMBL" id="AOSV01000020">
    <property type="protein sequence ID" value="EMG37174.1"/>
    <property type="molecule type" value="Genomic_DNA"/>
</dbReference>
<evidence type="ECO:0000256" key="1">
    <source>
        <dbReference type="ARBA" id="ARBA00000085"/>
    </source>
</evidence>
<dbReference type="Proteomes" id="UP000011922">
    <property type="component" value="Unassembled WGS sequence"/>
</dbReference>
<dbReference type="GO" id="GO:0005524">
    <property type="term" value="F:ATP binding"/>
    <property type="evidence" value="ECO:0007669"/>
    <property type="project" value="UniProtKB-KW"/>
</dbReference>
<dbReference type="InterPro" id="IPR003661">
    <property type="entry name" value="HisK_dim/P_dom"/>
</dbReference>
<feature type="domain" description="HAMP" evidence="19">
    <location>
        <begin position="186"/>
        <end position="238"/>
    </location>
</feature>
<evidence type="ECO:0000256" key="2">
    <source>
        <dbReference type="ARBA" id="ARBA00004370"/>
    </source>
</evidence>
<keyword evidence="4 12" id="KW-0597">Phosphoprotein</keyword>
<keyword evidence="8" id="KW-0067">ATP-binding</keyword>
<feature type="domain" description="Histidine kinase" evidence="15">
    <location>
        <begin position="532"/>
        <end position="761"/>
    </location>
</feature>
<evidence type="ECO:0000256" key="8">
    <source>
        <dbReference type="ARBA" id="ARBA00022840"/>
    </source>
</evidence>
<dbReference type="Gene3D" id="3.30.450.20">
    <property type="entry name" value="PAS domain"/>
    <property type="match status" value="2"/>
</dbReference>
<dbReference type="Gene3D" id="3.40.50.2300">
    <property type="match status" value="1"/>
</dbReference>
<sequence>MRIRRILQISAMISIISVASLFATIIALQAMDARHDAEAQNVNNAVRKITLLLSLTQETLGLHNQRIILQWQAHYADLTPTLQSLPALTAQSRSLKARILREYDSIGILFGNLQETSQDSMAVGVREMIQGQLLVRTSSMVTDVFAINDLTDEYIYREKRRMLTWLAGETVFLAGVVASLLYILLRRVVEPVVRLERATKALSAGQLDQPIQVSGRDEVTRLAAGFEHMRLALRDRLEDLGAANSRAEEARKEAELRAAELDAALMSLAEGLVFYDTEHHITYLNPSAEKILGFTLEDMRCVSAEARMKLFTVRTLNGGSPSKEKLVGWRALQGETVLGEEFVIYRKGSSLPVHLLSSAAPIKTADGRTLGAIQTLVDITARKRTEEALQESEERYRSIFQNSHAVMLLFAPGTGEIVDVNPAACAYYGYSPEEFRRMNIARINILPPEELTVRMAEMSSGVRKRFELKHRLVSGEVRDVEVFSGPVRVGGRPLFYSIVHDITARKRAEEALSQAKQAADQANQAKSEFLASMSHEIRTPMNGILGLTELALMQEPKGKIRDYLGLVKQSANSLLGIINDILDLSKIEAGRVELEHADFDLRAMLQGLFETMRLTAGRKGLTFLANIAPEVPARLRGDQGRLRQIFVNVIGNAIKFTEAGQISVLVGLENGRNAQGTAYCDSLEPFCLLTSVRDTGVGVPRDKLDRIFEPFDTGTRSARHDGTGLGLTITKRLVELMSGRITVQSTLGQGSTFTFSAVLRPATTVATADEAEHASIRSDAKPLRVLLAEDNEINRFLAVELLKGLGHEVTTVHDGRQALDALARERFDVVLMDVQMPEMHGDEATRRIRAGEAGDPHVPIVALTAYALKGDREAFLAAGMSDYLSKPIDVEELARVLERVGVEQGKQAGAD</sequence>
<accession>M5PSS7</accession>
<dbReference type="PROSITE" id="PS50110">
    <property type="entry name" value="RESPONSE_REGULATORY"/>
    <property type="match status" value="1"/>
</dbReference>
<feature type="modified residue" description="4-aspartylphosphate" evidence="12">
    <location>
        <position position="833"/>
    </location>
</feature>
<evidence type="ECO:0000256" key="11">
    <source>
        <dbReference type="ARBA" id="ARBA00068150"/>
    </source>
</evidence>
<comment type="caution">
    <text evidence="20">The sequence shown here is derived from an EMBL/GenBank/DDBJ whole genome shotgun (WGS) entry which is preliminary data.</text>
</comment>
<dbReference type="Pfam" id="PF02518">
    <property type="entry name" value="HATPase_c"/>
    <property type="match status" value="1"/>
</dbReference>
<keyword evidence="13" id="KW-0175">Coiled coil</keyword>
<dbReference type="PANTHER" id="PTHR45339">
    <property type="entry name" value="HYBRID SIGNAL TRANSDUCTION HISTIDINE KINASE J"/>
    <property type="match status" value="1"/>
</dbReference>
<name>M5PSS7_DESAF</name>
<dbReference type="InterPro" id="IPR035965">
    <property type="entry name" value="PAS-like_dom_sf"/>
</dbReference>
<dbReference type="InterPro" id="IPR001789">
    <property type="entry name" value="Sig_transdc_resp-reg_receiver"/>
</dbReference>
<dbReference type="PANTHER" id="PTHR45339:SF5">
    <property type="entry name" value="HISTIDINE KINASE"/>
    <property type="match status" value="1"/>
</dbReference>
<dbReference type="SMART" id="SM00091">
    <property type="entry name" value="PAS"/>
    <property type="match status" value="2"/>
</dbReference>
<dbReference type="CDD" id="cd00130">
    <property type="entry name" value="PAS"/>
    <property type="match status" value="2"/>
</dbReference>
<dbReference type="SUPFAM" id="SSF55874">
    <property type="entry name" value="ATPase domain of HSP90 chaperone/DNA topoisomerase II/histidine kinase"/>
    <property type="match status" value="1"/>
</dbReference>
<keyword evidence="14" id="KW-1133">Transmembrane helix</keyword>
<feature type="domain" description="PAS" evidence="17">
    <location>
        <begin position="257"/>
        <end position="299"/>
    </location>
</feature>
<evidence type="ECO:0000259" key="19">
    <source>
        <dbReference type="PROSITE" id="PS50885"/>
    </source>
</evidence>
<dbReference type="GO" id="GO:0000155">
    <property type="term" value="F:phosphorelay sensor kinase activity"/>
    <property type="evidence" value="ECO:0007669"/>
    <property type="project" value="InterPro"/>
</dbReference>
<keyword evidence="14" id="KW-0812">Transmembrane</keyword>
<dbReference type="SMART" id="SM00387">
    <property type="entry name" value="HATPase_c"/>
    <property type="match status" value="1"/>
</dbReference>
<dbReference type="SUPFAM" id="SSF52172">
    <property type="entry name" value="CheY-like"/>
    <property type="match status" value="1"/>
</dbReference>
<dbReference type="InterPro" id="IPR004358">
    <property type="entry name" value="Sig_transdc_His_kin-like_C"/>
</dbReference>
<comment type="subunit">
    <text evidence="10">At low DSF concentrations, interacts with RpfF.</text>
</comment>
<dbReference type="GO" id="GO:0016020">
    <property type="term" value="C:membrane"/>
    <property type="evidence" value="ECO:0007669"/>
    <property type="project" value="UniProtKB-SubCell"/>
</dbReference>
<evidence type="ECO:0000256" key="9">
    <source>
        <dbReference type="ARBA" id="ARBA00023012"/>
    </source>
</evidence>
<dbReference type="InterPro" id="IPR003594">
    <property type="entry name" value="HATPase_dom"/>
</dbReference>
<evidence type="ECO:0000256" key="4">
    <source>
        <dbReference type="ARBA" id="ARBA00022553"/>
    </source>
</evidence>
<keyword evidence="6" id="KW-0547">Nucleotide-binding</keyword>
<evidence type="ECO:0000256" key="14">
    <source>
        <dbReference type="SAM" id="Phobius"/>
    </source>
</evidence>
<feature type="domain" description="Response regulatory" evidence="16">
    <location>
        <begin position="784"/>
        <end position="901"/>
    </location>
</feature>
<feature type="coiled-coil region" evidence="13">
    <location>
        <begin position="237"/>
        <end position="264"/>
    </location>
</feature>
<dbReference type="InterPro" id="IPR036890">
    <property type="entry name" value="HATPase_C_sf"/>
</dbReference>
<dbReference type="CDD" id="cd00082">
    <property type="entry name" value="HisKA"/>
    <property type="match status" value="1"/>
</dbReference>
<dbReference type="RefSeq" id="WP_005986742.1">
    <property type="nucleotide sequence ID" value="NZ_AOSV01000020.1"/>
</dbReference>
<organism evidence="20 21">
    <name type="scientific">Desulfocurvibacter africanus PCS</name>
    <dbReference type="NCBI Taxonomy" id="1262666"/>
    <lineage>
        <taxon>Bacteria</taxon>
        <taxon>Pseudomonadati</taxon>
        <taxon>Thermodesulfobacteriota</taxon>
        <taxon>Desulfovibrionia</taxon>
        <taxon>Desulfovibrionales</taxon>
        <taxon>Desulfovibrionaceae</taxon>
        <taxon>Desulfocurvibacter</taxon>
    </lineage>
</organism>
<dbReference type="PROSITE" id="PS50112">
    <property type="entry name" value="PAS"/>
    <property type="match status" value="2"/>
</dbReference>
<dbReference type="SMART" id="SM00448">
    <property type="entry name" value="REC"/>
    <property type="match status" value="1"/>
</dbReference>
<dbReference type="FunFam" id="1.10.287.130:FF:000002">
    <property type="entry name" value="Two-component osmosensing histidine kinase"/>
    <property type="match status" value="1"/>
</dbReference>
<dbReference type="SUPFAM" id="SSF158472">
    <property type="entry name" value="HAMP domain-like"/>
    <property type="match status" value="1"/>
</dbReference>
<dbReference type="SMART" id="SM00304">
    <property type="entry name" value="HAMP"/>
    <property type="match status" value="1"/>
</dbReference>
<keyword evidence="14" id="KW-0472">Membrane</keyword>
<dbReference type="InterPro" id="IPR005467">
    <property type="entry name" value="His_kinase_dom"/>
</dbReference>
<evidence type="ECO:0000256" key="13">
    <source>
        <dbReference type="SAM" id="Coils"/>
    </source>
</evidence>
<evidence type="ECO:0000256" key="10">
    <source>
        <dbReference type="ARBA" id="ARBA00064003"/>
    </source>
</evidence>
<dbReference type="PROSITE" id="PS50109">
    <property type="entry name" value="HIS_KIN"/>
    <property type="match status" value="1"/>
</dbReference>
<dbReference type="Pfam" id="PF00072">
    <property type="entry name" value="Response_reg"/>
    <property type="match status" value="1"/>
</dbReference>
<dbReference type="Pfam" id="PF00512">
    <property type="entry name" value="HisKA"/>
    <property type="match status" value="1"/>
</dbReference>
<dbReference type="PATRIC" id="fig|1262666.3.peg.2034"/>
<evidence type="ECO:0000313" key="21">
    <source>
        <dbReference type="Proteomes" id="UP000011922"/>
    </source>
</evidence>
<evidence type="ECO:0000256" key="3">
    <source>
        <dbReference type="ARBA" id="ARBA00012438"/>
    </source>
</evidence>
<evidence type="ECO:0000256" key="7">
    <source>
        <dbReference type="ARBA" id="ARBA00022777"/>
    </source>
</evidence>
<dbReference type="Gene3D" id="3.30.565.10">
    <property type="entry name" value="Histidine kinase-like ATPase, C-terminal domain"/>
    <property type="match status" value="1"/>
</dbReference>
<dbReference type="CDD" id="cd16922">
    <property type="entry name" value="HATPase_EvgS-ArcB-TorS-like"/>
    <property type="match status" value="1"/>
</dbReference>
<dbReference type="PROSITE" id="PS50113">
    <property type="entry name" value="PAC"/>
    <property type="match status" value="1"/>
</dbReference>
<dbReference type="InterPro" id="IPR003660">
    <property type="entry name" value="HAMP_dom"/>
</dbReference>
<dbReference type="AlphaFoldDB" id="M5PSS7"/>
<keyword evidence="7" id="KW-0418">Kinase</keyword>
<evidence type="ECO:0000259" key="17">
    <source>
        <dbReference type="PROSITE" id="PS50112"/>
    </source>
</evidence>
<evidence type="ECO:0000313" key="20">
    <source>
        <dbReference type="EMBL" id="EMG37174.1"/>
    </source>
</evidence>
<dbReference type="CDD" id="cd17546">
    <property type="entry name" value="REC_hyHK_CKI1_RcsC-like"/>
    <property type="match status" value="1"/>
</dbReference>
<dbReference type="SUPFAM" id="SSF47384">
    <property type="entry name" value="Homodimeric domain of signal transducing histidine kinase"/>
    <property type="match status" value="1"/>
</dbReference>
<evidence type="ECO:0000256" key="12">
    <source>
        <dbReference type="PROSITE-ProRule" id="PRU00169"/>
    </source>
</evidence>
<evidence type="ECO:0000259" key="15">
    <source>
        <dbReference type="PROSITE" id="PS50109"/>
    </source>
</evidence>
<dbReference type="FunFam" id="3.30.565.10:FF:000010">
    <property type="entry name" value="Sensor histidine kinase RcsC"/>
    <property type="match status" value="1"/>
</dbReference>
<dbReference type="PROSITE" id="PS50885">
    <property type="entry name" value="HAMP"/>
    <property type="match status" value="1"/>
</dbReference>
<proteinExistence type="predicted"/>
<reference evidence="20 21" key="1">
    <citation type="journal article" date="2013" name="Genome Announc.">
        <title>Draft Genome Sequence for Desulfovibrio africanus Strain PCS.</title>
        <authorList>
            <person name="Brown S.D."/>
            <person name="Utturkar S.M."/>
            <person name="Arkin A.P."/>
            <person name="Deutschbauer A.M."/>
            <person name="Elias D.A."/>
            <person name="Hazen T.C."/>
            <person name="Chakraborty R."/>
        </authorList>
    </citation>
    <scope>NUCLEOTIDE SEQUENCE [LARGE SCALE GENOMIC DNA]</scope>
    <source>
        <strain evidence="20 21">PCS</strain>
    </source>
</reference>
<keyword evidence="5" id="KW-0808">Transferase</keyword>
<evidence type="ECO:0000259" key="18">
    <source>
        <dbReference type="PROSITE" id="PS50113"/>
    </source>
</evidence>
<feature type="domain" description="PAS" evidence="17">
    <location>
        <begin position="392"/>
        <end position="465"/>
    </location>
</feature>
<dbReference type="InterPro" id="IPR011006">
    <property type="entry name" value="CheY-like_superfamily"/>
</dbReference>
<dbReference type="InterPro" id="IPR036097">
    <property type="entry name" value="HisK_dim/P_sf"/>
</dbReference>
<gene>
    <name evidence="20" type="ORF">PCS_02010</name>
</gene>
<dbReference type="SUPFAM" id="SSF55785">
    <property type="entry name" value="PYP-like sensor domain (PAS domain)"/>
    <property type="match status" value="2"/>
</dbReference>
<dbReference type="CDD" id="cd06225">
    <property type="entry name" value="HAMP"/>
    <property type="match status" value="1"/>
</dbReference>
<dbReference type="Pfam" id="PF00672">
    <property type="entry name" value="HAMP"/>
    <property type="match status" value="1"/>
</dbReference>
<comment type="subcellular location">
    <subcellularLocation>
        <location evidence="2">Membrane</location>
    </subcellularLocation>
</comment>
<dbReference type="NCBIfam" id="TIGR00229">
    <property type="entry name" value="sensory_box"/>
    <property type="match status" value="2"/>
</dbReference>
<dbReference type="Gene3D" id="1.10.287.130">
    <property type="match status" value="1"/>
</dbReference>
<feature type="transmembrane region" description="Helical" evidence="14">
    <location>
        <begin position="6"/>
        <end position="28"/>
    </location>
</feature>
<protein>
    <recommendedName>
        <fullName evidence="11">Sensory/regulatory protein RpfC</fullName>
        <ecNumber evidence="3">2.7.13.3</ecNumber>
    </recommendedName>
</protein>
<dbReference type="Pfam" id="PF08448">
    <property type="entry name" value="PAS_4"/>
    <property type="match status" value="1"/>
</dbReference>
<dbReference type="InterPro" id="IPR000014">
    <property type="entry name" value="PAS"/>
</dbReference>
<dbReference type="Pfam" id="PF13426">
    <property type="entry name" value="PAS_9"/>
    <property type="match status" value="1"/>
</dbReference>
<dbReference type="InterPro" id="IPR013656">
    <property type="entry name" value="PAS_4"/>
</dbReference>
<comment type="catalytic activity">
    <reaction evidence="1">
        <text>ATP + protein L-histidine = ADP + protein N-phospho-L-histidine.</text>
        <dbReference type="EC" id="2.7.13.3"/>
    </reaction>
</comment>
<dbReference type="PRINTS" id="PR00344">
    <property type="entry name" value="BCTRLSENSOR"/>
</dbReference>
<feature type="domain" description="PAC" evidence="18">
    <location>
        <begin position="337"/>
        <end position="391"/>
    </location>
</feature>
<dbReference type="InterPro" id="IPR000700">
    <property type="entry name" value="PAS-assoc_C"/>
</dbReference>
<evidence type="ECO:0000256" key="5">
    <source>
        <dbReference type="ARBA" id="ARBA00022679"/>
    </source>
</evidence>
<dbReference type="EC" id="2.7.13.3" evidence="3"/>
<keyword evidence="9" id="KW-0902">Two-component regulatory system</keyword>
<dbReference type="Gene3D" id="6.10.340.10">
    <property type="match status" value="1"/>
</dbReference>
<evidence type="ECO:0000259" key="16">
    <source>
        <dbReference type="PROSITE" id="PS50110"/>
    </source>
</evidence>